<protein>
    <recommendedName>
        <fullName evidence="4">PKD domain-containing protein</fullName>
    </recommendedName>
</protein>
<dbReference type="Gene3D" id="2.60.120.260">
    <property type="entry name" value="Galactose-binding domain-like"/>
    <property type="match status" value="1"/>
</dbReference>
<accession>A0A2G9XEC4</accession>
<feature type="signal peptide" evidence="1">
    <location>
        <begin position="1"/>
        <end position="17"/>
    </location>
</feature>
<comment type="caution">
    <text evidence="2">The sequence shown here is derived from an EMBL/GenBank/DDBJ whole genome shotgun (WGS) entry which is preliminary data.</text>
</comment>
<dbReference type="AlphaFoldDB" id="A0A2G9XEC4"/>
<feature type="chain" id="PRO_5013923756" description="PKD domain-containing protein" evidence="1">
    <location>
        <begin position="18"/>
        <end position="619"/>
    </location>
</feature>
<evidence type="ECO:0008006" key="4">
    <source>
        <dbReference type="Google" id="ProtNLM"/>
    </source>
</evidence>
<gene>
    <name evidence="2" type="ORF">COX53_01360</name>
</gene>
<organism evidence="2 3">
    <name type="scientific">candidate division WWE3 bacterium CG23_combo_of_CG06-09_8_20_14_all_40_14</name>
    <dbReference type="NCBI Taxonomy" id="1975095"/>
    <lineage>
        <taxon>Bacteria</taxon>
        <taxon>Katanobacteria</taxon>
    </lineage>
</organism>
<dbReference type="EMBL" id="PCQY01000018">
    <property type="protein sequence ID" value="PIP04641.1"/>
    <property type="molecule type" value="Genomic_DNA"/>
</dbReference>
<reference evidence="2 3" key="1">
    <citation type="submission" date="2017-09" db="EMBL/GenBank/DDBJ databases">
        <title>Depth-based differentiation of microbial function through sediment-hosted aquifers and enrichment of novel symbionts in the deep terrestrial subsurface.</title>
        <authorList>
            <person name="Probst A.J."/>
            <person name="Ladd B."/>
            <person name="Jarett J.K."/>
            <person name="Geller-Mcgrath D.E."/>
            <person name="Sieber C.M."/>
            <person name="Emerson J.B."/>
            <person name="Anantharaman K."/>
            <person name="Thomas B.C."/>
            <person name="Malmstrom R."/>
            <person name="Stieglmeier M."/>
            <person name="Klingl A."/>
            <person name="Woyke T."/>
            <person name="Ryan C.M."/>
            <person name="Banfield J.F."/>
        </authorList>
    </citation>
    <scope>NUCLEOTIDE SEQUENCE [LARGE SCALE GENOMIC DNA]</scope>
    <source>
        <strain evidence="2">CG23_combo_of_CG06-09_8_20_14_all_40_14</strain>
    </source>
</reference>
<proteinExistence type="predicted"/>
<sequence length="619" mass="68503">MLFLALCFFLFSSVVFADGDITPPTTSPLLSPAYPNGENGWYTVPVDIALNAVDLESGVKEINWKLNDNLWTKKTFSQTLNMVINSSFETGTEGWSFSSFNNSTGERTNEFAKIGDYSVKINSLENGTSFFTNKSNYVVVSPWKTVSLGAWLKGSNIMGDGAFYKIYILTAEGSKLLYTSSVHNGTYDWLYDSKDVIISSDSAYGLYFELILQGVGAVYFDGVYAAYASEQPKAEFTVSDNGENTLSFYSVDFAGNIETTKTADFKIDTIAPTNWQNFEAENSGNAHTFISKISVSDNASGLNANSSQFQYSPLSDLVWGYFTDYENCKGIFEAGKWLSATVDFNEGGLSGRLESPSIDYCNSNWFFCKGNRFKIEDFAGNDSTKEICLNGPWVKSIDGDVASLSSIDMLSAGAEDNTNAMVISSKSLSNFSSSRNWLISYYQNKFDGGMYSYDFLIGEFPPSSTIDKLPTENGVFKTAKTLQINYFAIPQNYASRQFSNVLFVNGDLIVLRDVNMKDTSGTIFVVKGDVLVSRWVSFLDGFFIVGGTFNTSYNGGIVDNSLKIFGGVLANKVDLNRSFSTFKIASEEPSEEFIYDPKYLIEFTSLFGNASIKWSEIFE</sequence>
<name>A0A2G9XEC4_UNCKA</name>
<evidence type="ECO:0000256" key="1">
    <source>
        <dbReference type="SAM" id="SignalP"/>
    </source>
</evidence>
<dbReference type="Gene3D" id="3.30.1920.20">
    <property type="match status" value="1"/>
</dbReference>
<keyword evidence="1" id="KW-0732">Signal</keyword>
<dbReference type="Proteomes" id="UP000231388">
    <property type="component" value="Unassembled WGS sequence"/>
</dbReference>
<evidence type="ECO:0000313" key="2">
    <source>
        <dbReference type="EMBL" id="PIP04641.1"/>
    </source>
</evidence>
<evidence type="ECO:0000313" key="3">
    <source>
        <dbReference type="Proteomes" id="UP000231388"/>
    </source>
</evidence>